<comment type="caution">
    <text evidence="5">The sequence shown here is derived from an EMBL/GenBank/DDBJ whole genome shotgun (WGS) entry which is preliminary data.</text>
</comment>
<dbReference type="PANTHER" id="PTHR10491:SF4">
    <property type="entry name" value="METHIONINE ADENOSYLTRANSFERASE 2 SUBUNIT BETA"/>
    <property type="match status" value="1"/>
</dbReference>
<dbReference type="Pfam" id="PF04321">
    <property type="entry name" value="RmlD_sub_bind"/>
    <property type="match status" value="1"/>
</dbReference>
<dbReference type="EMBL" id="JBHSLN010000020">
    <property type="protein sequence ID" value="MFC5297344.1"/>
    <property type="molecule type" value="Genomic_DNA"/>
</dbReference>
<evidence type="ECO:0000256" key="3">
    <source>
        <dbReference type="RuleBase" id="RU364082"/>
    </source>
</evidence>
<accession>A0ABW0FH15</accession>
<evidence type="ECO:0000259" key="4">
    <source>
        <dbReference type="Pfam" id="PF04321"/>
    </source>
</evidence>
<sequence length="465" mass="49748">MTDLTVHTTAIPGLLVLDLPLPGDSRGWFKENWQRQKMVAAGLPDFGPVQNNISYNQAVGVTRGIHAEPWDKYISVATGRVFGAWVDLREGDSFGATYWHEITPGVAVFVPRGVGNAFQTLEAPAAYTYLVNDHWSAAAQARYTFLNLADETAAIPWPIPLADAELSAKDTAHPRLVDVTPVPPRRTLVVGGGGQLGRALAELWESRAEVDVVTRAQLDIADPQSVDAFDFAPYGAIVNAAAHTAVDAAETDEGRREAWAVNTTGVGRLVGAARAQRATLVHVSSDYVFDGSVPMHSEEEPPSPLGVYGQTKAAGDQVVATLPDHYIVRTSWVTGEGVNFVGTMASLAERGIDPSVVDDQIGRLTFTQDLAEAIDHLLATRPVPGIYNVTSAGEPRSWAQIAAEVFALTGHDPARITPVSTAAYYAGKDGIAPRPAHSALDLAKITATGFMPREQIAALREHLQA</sequence>
<comment type="similarity">
    <text evidence="1">Belongs to the dTDP-4-dehydrorhamnose 3,5-epimerase family.</text>
</comment>
<dbReference type="SUPFAM" id="SSF51735">
    <property type="entry name" value="NAD(P)-binding Rossmann-fold domains"/>
    <property type="match status" value="1"/>
</dbReference>
<feature type="domain" description="RmlD-like substrate binding" evidence="4">
    <location>
        <begin position="186"/>
        <end position="464"/>
    </location>
</feature>
<name>A0ABW0FH15_9MICO</name>
<dbReference type="SUPFAM" id="SSF51182">
    <property type="entry name" value="RmlC-like cupins"/>
    <property type="match status" value="1"/>
</dbReference>
<dbReference type="InterPro" id="IPR011051">
    <property type="entry name" value="RmlC_Cupin_sf"/>
</dbReference>
<organism evidence="5 6">
    <name type="scientific">Brachybacterium tyrofermentans</name>
    <dbReference type="NCBI Taxonomy" id="47848"/>
    <lineage>
        <taxon>Bacteria</taxon>
        <taxon>Bacillati</taxon>
        <taxon>Actinomycetota</taxon>
        <taxon>Actinomycetes</taxon>
        <taxon>Micrococcales</taxon>
        <taxon>Dermabacteraceae</taxon>
        <taxon>Brachybacterium</taxon>
    </lineage>
</organism>
<dbReference type="CDD" id="cd05254">
    <property type="entry name" value="dTDP_HR_like_SDR_e"/>
    <property type="match status" value="1"/>
</dbReference>
<dbReference type="Proteomes" id="UP001595937">
    <property type="component" value="Unassembled WGS sequence"/>
</dbReference>
<dbReference type="InterPro" id="IPR036291">
    <property type="entry name" value="NAD(P)-bd_dom_sf"/>
</dbReference>
<comment type="similarity">
    <text evidence="2 3">Belongs to the dTDP-4-dehydrorhamnose reductase family.</text>
</comment>
<dbReference type="PANTHER" id="PTHR10491">
    <property type="entry name" value="DTDP-4-DEHYDRORHAMNOSE REDUCTASE"/>
    <property type="match status" value="1"/>
</dbReference>
<evidence type="ECO:0000256" key="2">
    <source>
        <dbReference type="ARBA" id="ARBA00010944"/>
    </source>
</evidence>
<dbReference type="GeneID" id="303297491"/>
<keyword evidence="6" id="KW-1185">Reference proteome</keyword>
<dbReference type="InterPro" id="IPR014710">
    <property type="entry name" value="RmlC-like_jellyroll"/>
</dbReference>
<dbReference type="InterPro" id="IPR005913">
    <property type="entry name" value="dTDP_dehydrorham_reduct"/>
</dbReference>
<dbReference type="Pfam" id="PF00908">
    <property type="entry name" value="dTDP_sugar_isom"/>
    <property type="match status" value="1"/>
</dbReference>
<dbReference type="InterPro" id="IPR000888">
    <property type="entry name" value="RmlC-like"/>
</dbReference>
<dbReference type="EC" id="1.1.1.133" evidence="3"/>
<evidence type="ECO:0000313" key="6">
    <source>
        <dbReference type="Proteomes" id="UP001595937"/>
    </source>
</evidence>
<proteinExistence type="inferred from homology"/>
<dbReference type="RefSeq" id="WP_193115788.1">
    <property type="nucleotide sequence ID" value="NZ_BAAAIR010000038.1"/>
</dbReference>
<evidence type="ECO:0000313" key="5">
    <source>
        <dbReference type="EMBL" id="MFC5297344.1"/>
    </source>
</evidence>
<evidence type="ECO:0000256" key="1">
    <source>
        <dbReference type="ARBA" id="ARBA00010154"/>
    </source>
</evidence>
<gene>
    <name evidence="5" type="ORF">ACFPK8_07455</name>
</gene>
<keyword evidence="3" id="KW-0560">Oxidoreductase</keyword>
<keyword evidence="3" id="KW-0521">NADP</keyword>
<dbReference type="Gene3D" id="2.60.120.10">
    <property type="entry name" value="Jelly Rolls"/>
    <property type="match status" value="1"/>
</dbReference>
<reference evidence="6" key="1">
    <citation type="journal article" date="2019" name="Int. J. Syst. Evol. Microbiol.">
        <title>The Global Catalogue of Microorganisms (GCM) 10K type strain sequencing project: providing services to taxonomists for standard genome sequencing and annotation.</title>
        <authorList>
            <consortium name="The Broad Institute Genomics Platform"/>
            <consortium name="The Broad Institute Genome Sequencing Center for Infectious Disease"/>
            <person name="Wu L."/>
            <person name="Ma J."/>
        </authorList>
    </citation>
    <scope>NUCLEOTIDE SEQUENCE [LARGE SCALE GENOMIC DNA]</scope>
    <source>
        <strain evidence="6">CGMCC 1.16455</strain>
    </source>
</reference>
<comment type="function">
    <text evidence="3">Catalyzes the reduction of dTDP-6-deoxy-L-lyxo-4-hexulose to yield dTDP-L-rhamnose.</text>
</comment>
<dbReference type="Gene3D" id="3.90.25.10">
    <property type="entry name" value="UDP-galactose 4-epimerase, domain 1"/>
    <property type="match status" value="1"/>
</dbReference>
<dbReference type="InterPro" id="IPR029903">
    <property type="entry name" value="RmlD-like-bd"/>
</dbReference>
<comment type="pathway">
    <text evidence="3">Carbohydrate biosynthesis; dTDP-L-rhamnose biosynthesis.</text>
</comment>
<protein>
    <recommendedName>
        <fullName evidence="3">dTDP-4-dehydrorhamnose reductase</fullName>
        <ecNumber evidence="3">1.1.1.133</ecNumber>
    </recommendedName>
</protein>
<dbReference type="Gene3D" id="3.40.50.720">
    <property type="entry name" value="NAD(P)-binding Rossmann-like Domain"/>
    <property type="match status" value="1"/>
</dbReference>